<dbReference type="GO" id="GO:0005975">
    <property type="term" value="P:carbohydrate metabolic process"/>
    <property type="evidence" value="ECO:0007669"/>
    <property type="project" value="InterPro"/>
</dbReference>
<dbReference type="AlphaFoldDB" id="A0A9D9HHM6"/>
<dbReference type="GO" id="GO:0004553">
    <property type="term" value="F:hydrolase activity, hydrolyzing O-glycosyl compounds"/>
    <property type="evidence" value="ECO:0007669"/>
    <property type="project" value="InterPro"/>
</dbReference>
<evidence type="ECO:0000256" key="3">
    <source>
        <dbReference type="SAM" id="MobiDB-lite"/>
    </source>
</evidence>
<gene>
    <name evidence="5" type="ORF">IAA96_04725</name>
</gene>
<reference evidence="5" key="1">
    <citation type="submission" date="2020-10" db="EMBL/GenBank/DDBJ databases">
        <authorList>
            <person name="Gilroy R."/>
        </authorList>
    </citation>
    <scope>NUCLEOTIDE SEQUENCE</scope>
    <source>
        <strain evidence="5">B3-4054</strain>
    </source>
</reference>
<dbReference type="PRINTS" id="PR00742">
    <property type="entry name" value="GLHYDRLASE35"/>
</dbReference>
<feature type="domain" description="Glycoside hydrolase 35 catalytic" evidence="4">
    <location>
        <begin position="11"/>
        <end position="361"/>
    </location>
</feature>
<accession>A0A9D9HHM6</accession>
<dbReference type="InterPro" id="IPR001944">
    <property type="entry name" value="Glycoside_Hdrlase_35"/>
</dbReference>
<dbReference type="SUPFAM" id="SSF51445">
    <property type="entry name" value="(Trans)glycosidases"/>
    <property type="match status" value="1"/>
</dbReference>
<name>A0A9D9HHM6_9SPIR</name>
<proteinExistence type="inferred from homology"/>
<dbReference type="PANTHER" id="PTHR23421">
    <property type="entry name" value="BETA-GALACTOSIDASE RELATED"/>
    <property type="match status" value="1"/>
</dbReference>
<comment type="caution">
    <text evidence="5">The sequence shown here is derived from an EMBL/GenBank/DDBJ whole genome shotgun (WGS) entry which is preliminary data.</text>
</comment>
<dbReference type="Pfam" id="PF01301">
    <property type="entry name" value="Glyco_hydro_35"/>
    <property type="match status" value="1"/>
</dbReference>
<comment type="similarity">
    <text evidence="1 2">Belongs to the glycosyl hydrolase 35 family.</text>
</comment>
<evidence type="ECO:0000313" key="6">
    <source>
        <dbReference type="Proteomes" id="UP000823616"/>
    </source>
</evidence>
<sequence length="799" mass="87506">MASYGMTKQYLTKNGAPWFPVMGEIHYSRLPENTWEEALYKMKAGGIQVASTYVIWIHHEEEEGKADFSGNRNVRKFVQLADKCGLQVSLRIGPWCHGEVRNGGFPDWLLHKAEREGFRLRTDDAGYLAEVEKFYRRIYAETQGLFCAADGGTEPVIAIQLENEYGHCGGLHGGAGETHMRTLRRLAEQAGFTAPFFTATGWGGAVTGGMLPVMGGYCEAPWDPRLTEIEPSGNYLFTHERNDHAIGSDFGTGSGLTFNPEDFPYLTAELGGGIQITRHRRPVVYAEDTGAMSLTKLGSGVNLLGYYMYHGGTNPEGRLSTMQETRETGSPNDLPELSYDFRAPLREYGQVSPAFRELKLLTLFLRDFGSGLCTLPAVIPESNPKKPEDTTSLRHAFRCKDGRGYVFLSAFQRRRKLSAHENIRLTVPESGEALPPLDVEPGDYYFFPFHMQLENPADTGGYTALDFADASPLCVIRAEGGKLPVTVFYAGQNRTAEGCTFRFAGAPQAFLLVLTRREARNAWPVQAADGGRLLLTEAAVTETHSRGVYRMLTRVPPDAPQIPQEFSAWPPLHSVPQGFAAGKRILPVSAGGAPAPEGRLYVPVRKPRPESSAACGESGNPPSVSFRFLEGEPPEPRRDHSGGAYSSGSPLVCGILLRNLPALVTDTEPPPLLPGESRLHDIFLHIGYEGESARLYCGGVLVADNLYPGKLRDEDGRTPGYSNPDWEISLRCVLARAGEKAKAQMAAQDGITLKLEVFPLDADAPVFLEERPVFPGGKTARISGMTLEGELETALDLRG</sequence>
<feature type="region of interest" description="Disordered" evidence="3">
    <location>
        <begin position="607"/>
        <end position="645"/>
    </location>
</feature>
<evidence type="ECO:0000259" key="4">
    <source>
        <dbReference type="Pfam" id="PF01301"/>
    </source>
</evidence>
<evidence type="ECO:0000313" key="5">
    <source>
        <dbReference type="EMBL" id="MBO8450392.1"/>
    </source>
</evidence>
<reference evidence="5" key="2">
    <citation type="journal article" date="2021" name="PeerJ">
        <title>Extensive microbial diversity within the chicken gut microbiome revealed by metagenomics and culture.</title>
        <authorList>
            <person name="Gilroy R."/>
            <person name="Ravi A."/>
            <person name="Getino M."/>
            <person name="Pursley I."/>
            <person name="Horton D.L."/>
            <person name="Alikhan N.F."/>
            <person name="Baker D."/>
            <person name="Gharbi K."/>
            <person name="Hall N."/>
            <person name="Watson M."/>
            <person name="Adriaenssens E.M."/>
            <person name="Foster-Nyarko E."/>
            <person name="Jarju S."/>
            <person name="Secka A."/>
            <person name="Antonio M."/>
            <person name="Oren A."/>
            <person name="Chaudhuri R.R."/>
            <person name="La Ragione R."/>
            <person name="Hildebrand F."/>
            <person name="Pallen M.J."/>
        </authorList>
    </citation>
    <scope>NUCLEOTIDE SEQUENCE</scope>
    <source>
        <strain evidence="5">B3-4054</strain>
    </source>
</reference>
<dbReference type="Proteomes" id="UP000823616">
    <property type="component" value="Unassembled WGS sequence"/>
</dbReference>
<dbReference type="InterPro" id="IPR031330">
    <property type="entry name" value="Gly_Hdrlase_35_cat"/>
</dbReference>
<dbReference type="InterPro" id="IPR017853">
    <property type="entry name" value="GH"/>
</dbReference>
<dbReference type="Gene3D" id="3.20.20.80">
    <property type="entry name" value="Glycosidases"/>
    <property type="match status" value="1"/>
</dbReference>
<dbReference type="EMBL" id="JADIMS010000079">
    <property type="protein sequence ID" value="MBO8450392.1"/>
    <property type="molecule type" value="Genomic_DNA"/>
</dbReference>
<organism evidence="5 6">
    <name type="scientific">Candidatus Avitreponema avistercoris</name>
    <dbReference type="NCBI Taxonomy" id="2840705"/>
    <lineage>
        <taxon>Bacteria</taxon>
        <taxon>Pseudomonadati</taxon>
        <taxon>Spirochaetota</taxon>
        <taxon>Spirochaetia</taxon>
        <taxon>Spirochaetales</taxon>
        <taxon>Candidatus Avitreponema</taxon>
    </lineage>
</organism>
<evidence type="ECO:0000256" key="1">
    <source>
        <dbReference type="ARBA" id="ARBA00009809"/>
    </source>
</evidence>
<evidence type="ECO:0000256" key="2">
    <source>
        <dbReference type="RuleBase" id="RU003679"/>
    </source>
</evidence>
<protein>
    <submittedName>
        <fullName evidence="5">Beta-galactosidase</fullName>
    </submittedName>
</protein>